<evidence type="ECO:0000313" key="7">
    <source>
        <dbReference type="EMBL" id="MDT0353614.1"/>
    </source>
</evidence>
<accession>A0ABU2NI94</accession>
<dbReference type="PANTHER" id="PTHR30161:SF1">
    <property type="entry name" value="FLAGELLAR BIOSYNTHESIS PROTEIN FLHA-RELATED"/>
    <property type="match status" value="1"/>
</dbReference>
<dbReference type="InterPro" id="IPR001712">
    <property type="entry name" value="T3SS_FHIPEP"/>
</dbReference>
<dbReference type="Gene3D" id="3.40.50.12790">
    <property type="entry name" value="FHIPEP family, domain 4"/>
    <property type="match status" value="1"/>
</dbReference>
<evidence type="ECO:0000256" key="4">
    <source>
        <dbReference type="ARBA" id="ARBA00022692"/>
    </source>
</evidence>
<gene>
    <name evidence="7" type="ORF">RM445_29395</name>
</gene>
<dbReference type="Gene3D" id="3.40.30.60">
    <property type="entry name" value="FHIPEP family, domain 1"/>
    <property type="match status" value="1"/>
</dbReference>
<sequence length="489" mass="52936">MSDVDRPEQSGPPLLIGDPPRSDILLTVAPSLFELVDSVTADRVAEQLGAATTPNPLVRLGPADNSNALVHIVMNGRELPLPTMTLLTTLAYVVEQPGVLLKADAVPALHSASRHVTEVLAEWLARACDAAVAADMDRRLRDPGLVTSYDGLSTSGAIELLIEPDYLRLVTTEEDWNRSGDKPFGFAREGLFVELGMSLPPIHLRRDPTLRPGGFAFRLPGLDVPPQIGLAPRTILVNDAAERLTSFYNVTATPAANPATEQQAAIVTADHRSTLESAGYSTWGPMSYITLVYADVVRCNAARFVTRSQAQELLVSITSAFPALGEAARENFSLDVLTLILRGLVREQISVRNLRRILELLLRSTDENVDPENTLAYVRAGLADQLAAKASREQGTVVVYLIDPLLENAVLHEWPTPSREAAQQLRGAVAAEAAYLAPTSSFPAILTEGAMRLPVYDALVPAFPRILVFSYADLPPEVNVQPVARISVR</sequence>
<dbReference type="Proteomes" id="UP001183202">
    <property type="component" value="Unassembled WGS sequence"/>
</dbReference>
<evidence type="ECO:0000256" key="6">
    <source>
        <dbReference type="ARBA" id="ARBA00023136"/>
    </source>
</evidence>
<comment type="similarity">
    <text evidence="2">Belongs to the FHIPEP (flagella/HR/invasion proteins export pore) family.</text>
</comment>
<protein>
    <submittedName>
        <fullName evidence="7">FHIPEP family type III secretion protein</fullName>
    </submittedName>
</protein>
<keyword evidence="8" id="KW-1185">Reference proteome</keyword>
<evidence type="ECO:0000256" key="5">
    <source>
        <dbReference type="ARBA" id="ARBA00022989"/>
    </source>
</evidence>
<reference evidence="8" key="1">
    <citation type="submission" date="2023-07" db="EMBL/GenBank/DDBJ databases">
        <title>30 novel species of actinomycetes from the DSMZ collection.</title>
        <authorList>
            <person name="Nouioui I."/>
        </authorList>
    </citation>
    <scope>NUCLEOTIDE SEQUENCE [LARGE SCALE GENOMIC DNA]</scope>
    <source>
        <strain evidence="8">DSM 45834</strain>
    </source>
</reference>
<evidence type="ECO:0000256" key="3">
    <source>
        <dbReference type="ARBA" id="ARBA00022475"/>
    </source>
</evidence>
<dbReference type="InterPro" id="IPR042194">
    <property type="entry name" value="FHIPEP_1"/>
</dbReference>
<keyword evidence="4" id="KW-0812">Transmembrane</keyword>
<proteinExistence type="inferred from homology"/>
<keyword evidence="6" id="KW-0472">Membrane</keyword>
<comment type="subcellular location">
    <subcellularLocation>
        <location evidence="1">Cell membrane</location>
        <topology evidence="1">Multi-pass membrane protein</topology>
    </subcellularLocation>
</comment>
<dbReference type="PANTHER" id="PTHR30161">
    <property type="entry name" value="FLAGELLAR EXPORT PROTEIN, MEMBRANE FLHA SUBUNIT-RELATED"/>
    <property type="match status" value="1"/>
</dbReference>
<dbReference type="Pfam" id="PF00771">
    <property type="entry name" value="FHIPEP"/>
    <property type="match status" value="1"/>
</dbReference>
<dbReference type="InterPro" id="IPR042196">
    <property type="entry name" value="FHIPEP_4"/>
</dbReference>
<dbReference type="InterPro" id="IPR042193">
    <property type="entry name" value="FHIPEP_3"/>
</dbReference>
<dbReference type="Gene3D" id="1.10.8.540">
    <property type="entry name" value="FHIPEP family, domain 3"/>
    <property type="match status" value="1"/>
</dbReference>
<keyword evidence="5" id="KW-1133">Transmembrane helix</keyword>
<evidence type="ECO:0000256" key="1">
    <source>
        <dbReference type="ARBA" id="ARBA00004651"/>
    </source>
</evidence>
<evidence type="ECO:0000313" key="8">
    <source>
        <dbReference type="Proteomes" id="UP001183202"/>
    </source>
</evidence>
<comment type="caution">
    <text evidence="7">The sequence shown here is derived from an EMBL/GenBank/DDBJ whole genome shotgun (WGS) entry which is preliminary data.</text>
</comment>
<dbReference type="EMBL" id="JAVREJ010000037">
    <property type="protein sequence ID" value="MDT0353614.1"/>
    <property type="molecule type" value="Genomic_DNA"/>
</dbReference>
<name>A0ABU2NI94_9PSEU</name>
<organism evidence="7 8">
    <name type="scientific">Pseudonocardia charpentierae</name>
    <dbReference type="NCBI Taxonomy" id="3075545"/>
    <lineage>
        <taxon>Bacteria</taxon>
        <taxon>Bacillati</taxon>
        <taxon>Actinomycetota</taxon>
        <taxon>Actinomycetes</taxon>
        <taxon>Pseudonocardiales</taxon>
        <taxon>Pseudonocardiaceae</taxon>
        <taxon>Pseudonocardia</taxon>
    </lineage>
</organism>
<keyword evidence="3" id="KW-1003">Cell membrane</keyword>
<dbReference type="RefSeq" id="WP_311560127.1">
    <property type="nucleotide sequence ID" value="NZ_JAVREJ010000037.1"/>
</dbReference>
<evidence type="ECO:0000256" key="2">
    <source>
        <dbReference type="ARBA" id="ARBA00008835"/>
    </source>
</evidence>